<dbReference type="PRINTS" id="PR00385">
    <property type="entry name" value="P450"/>
</dbReference>
<feature type="transmembrane region" description="Helical" evidence="9">
    <location>
        <begin position="6"/>
        <end position="25"/>
    </location>
</feature>
<proteinExistence type="inferred from homology"/>
<dbReference type="GO" id="GO:0004497">
    <property type="term" value="F:monooxygenase activity"/>
    <property type="evidence" value="ECO:0007669"/>
    <property type="project" value="UniProtKB-KW"/>
</dbReference>
<comment type="cofactor">
    <cofactor evidence="7">
        <name>heme</name>
        <dbReference type="ChEBI" id="CHEBI:30413"/>
    </cofactor>
</comment>
<dbReference type="InterPro" id="IPR036396">
    <property type="entry name" value="Cyt_P450_sf"/>
</dbReference>
<keyword evidence="5 7" id="KW-0408">Iron</keyword>
<dbReference type="Gene3D" id="1.10.630.10">
    <property type="entry name" value="Cytochrome P450"/>
    <property type="match status" value="1"/>
</dbReference>
<keyword evidence="4 8" id="KW-0560">Oxidoreductase</keyword>
<keyword evidence="11" id="KW-1185">Reference proteome</keyword>
<evidence type="ECO:0000256" key="5">
    <source>
        <dbReference type="ARBA" id="ARBA00023004"/>
    </source>
</evidence>
<reference evidence="10 11" key="1">
    <citation type="submission" date="2024-04" db="EMBL/GenBank/DDBJ databases">
        <authorList>
            <person name="Fracassetti M."/>
        </authorList>
    </citation>
    <scope>NUCLEOTIDE SEQUENCE [LARGE SCALE GENOMIC DNA]</scope>
</reference>
<dbReference type="GO" id="GO:0005506">
    <property type="term" value="F:iron ion binding"/>
    <property type="evidence" value="ECO:0007669"/>
    <property type="project" value="InterPro"/>
</dbReference>
<name>A0AAV2D1F1_9ROSI</name>
<dbReference type="InterPro" id="IPR001128">
    <property type="entry name" value="Cyt_P450"/>
</dbReference>
<evidence type="ECO:0000256" key="4">
    <source>
        <dbReference type="ARBA" id="ARBA00023002"/>
    </source>
</evidence>
<gene>
    <name evidence="10" type="ORF">LTRI10_LOCUS9907</name>
</gene>
<keyword evidence="2 7" id="KW-0349">Heme</keyword>
<dbReference type="PANTHER" id="PTHR47947:SF13">
    <property type="entry name" value="CYTOCHROME P450, FAMILY 81, SUBFAMILY K, POLYPEPTIDE 1-RELATED"/>
    <property type="match status" value="1"/>
</dbReference>
<evidence type="ECO:0000256" key="1">
    <source>
        <dbReference type="ARBA" id="ARBA00010617"/>
    </source>
</evidence>
<dbReference type="PANTHER" id="PTHR47947">
    <property type="entry name" value="CYTOCHROME P450 82C3-RELATED"/>
    <property type="match status" value="1"/>
</dbReference>
<evidence type="ECO:0000256" key="3">
    <source>
        <dbReference type="ARBA" id="ARBA00022723"/>
    </source>
</evidence>
<evidence type="ECO:0000256" key="9">
    <source>
        <dbReference type="SAM" id="Phobius"/>
    </source>
</evidence>
<evidence type="ECO:0000256" key="7">
    <source>
        <dbReference type="PIRSR" id="PIRSR602401-1"/>
    </source>
</evidence>
<feature type="binding site" description="axial binding residue" evidence="7">
    <location>
        <position position="474"/>
    </location>
    <ligand>
        <name>heme</name>
        <dbReference type="ChEBI" id="CHEBI:30413"/>
    </ligand>
    <ligandPart>
        <name>Fe</name>
        <dbReference type="ChEBI" id="CHEBI:18248"/>
    </ligandPart>
</feature>
<dbReference type="GO" id="GO:0020037">
    <property type="term" value="F:heme binding"/>
    <property type="evidence" value="ECO:0007669"/>
    <property type="project" value="InterPro"/>
</dbReference>
<keyword evidence="9" id="KW-1133">Transmembrane helix</keyword>
<dbReference type="InterPro" id="IPR050651">
    <property type="entry name" value="Plant_Cytochrome_P450_Monoox"/>
</dbReference>
<dbReference type="PRINTS" id="PR00463">
    <property type="entry name" value="EP450I"/>
</dbReference>
<comment type="similarity">
    <text evidence="1 8">Belongs to the cytochrome P450 family.</text>
</comment>
<evidence type="ECO:0000256" key="8">
    <source>
        <dbReference type="RuleBase" id="RU000461"/>
    </source>
</evidence>
<dbReference type="Pfam" id="PF00067">
    <property type="entry name" value="p450"/>
    <property type="match status" value="1"/>
</dbReference>
<keyword evidence="3 7" id="KW-0479">Metal-binding</keyword>
<dbReference type="InterPro" id="IPR017972">
    <property type="entry name" value="Cyt_P450_CS"/>
</dbReference>
<dbReference type="PROSITE" id="PS00086">
    <property type="entry name" value="CYTOCHROME_P450"/>
    <property type="match status" value="1"/>
</dbReference>
<dbReference type="EMBL" id="OZ034814">
    <property type="protein sequence ID" value="CAL1363408.1"/>
    <property type="molecule type" value="Genomic_DNA"/>
</dbReference>
<dbReference type="Proteomes" id="UP001497516">
    <property type="component" value="Chromosome 10"/>
</dbReference>
<evidence type="ECO:0000313" key="10">
    <source>
        <dbReference type="EMBL" id="CAL1363408.1"/>
    </source>
</evidence>
<keyword evidence="9" id="KW-0812">Transmembrane</keyword>
<evidence type="ECO:0008006" key="12">
    <source>
        <dbReference type="Google" id="ProtNLM"/>
    </source>
</evidence>
<dbReference type="GO" id="GO:0016705">
    <property type="term" value="F:oxidoreductase activity, acting on paired donors, with incorporation or reduction of molecular oxygen"/>
    <property type="evidence" value="ECO:0007669"/>
    <property type="project" value="InterPro"/>
</dbReference>
<evidence type="ECO:0000256" key="6">
    <source>
        <dbReference type="ARBA" id="ARBA00023033"/>
    </source>
</evidence>
<keyword evidence="9" id="KW-0472">Membrane</keyword>
<dbReference type="SUPFAM" id="SSF48264">
    <property type="entry name" value="Cytochrome P450"/>
    <property type="match status" value="1"/>
</dbReference>
<evidence type="ECO:0000256" key="2">
    <source>
        <dbReference type="ARBA" id="ARBA00022617"/>
    </source>
</evidence>
<dbReference type="AlphaFoldDB" id="A0AAV2D1F1"/>
<accession>A0AAV2D1F1</accession>
<evidence type="ECO:0000313" key="11">
    <source>
        <dbReference type="Proteomes" id="UP001497516"/>
    </source>
</evidence>
<organism evidence="10 11">
    <name type="scientific">Linum trigynum</name>
    <dbReference type="NCBI Taxonomy" id="586398"/>
    <lineage>
        <taxon>Eukaryota</taxon>
        <taxon>Viridiplantae</taxon>
        <taxon>Streptophyta</taxon>
        <taxon>Embryophyta</taxon>
        <taxon>Tracheophyta</taxon>
        <taxon>Spermatophyta</taxon>
        <taxon>Magnoliopsida</taxon>
        <taxon>eudicotyledons</taxon>
        <taxon>Gunneridae</taxon>
        <taxon>Pentapetalae</taxon>
        <taxon>rosids</taxon>
        <taxon>fabids</taxon>
        <taxon>Malpighiales</taxon>
        <taxon>Linaceae</taxon>
        <taxon>Linum</taxon>
    </lineage>
</organism>
<dbReference type="FunFam" id="1.10.630.10:FF:000081">
    <property type="entry name" value="Cytochrome P450 CYP81N5"/>
    <property type="match status" value="1"/>
</dbReference>
<protein>
    <recommendedName>
        <fullName evidence="12">Cytochrome P450</fullName>
    </recommendedName>
</protein>
<sequence>METSPNYYYYFPIFLCFTFIAYKILGRRWINRHHDPPLPPSPTALPLIGHLHLLKPPLNISLQTLLSRHGPVLFLRFGRLPALVLSSPAAVEECFTKHDVVFANRPKSMSADHFTYNYRSYVWAPHGELWRGLRRFSVSEIFGPRALLRSAAVRQQEVAALLRRLLAESRSCSGGGDGKLGAATDGAVVNLKFLLSILTVNVMMRVAVGWRCVEEDEAGTAEEKRKFQEFKDRFYPNLGLTVCDFFPVLRAIGYGGIERKMVGLMKERDEYFRRLVDRVLAERRRRRREDSDDGATGCGEVKSVAEILLSLRESDPGFYTDEVVHSTISMMFIAGTETTSITLEWAMALLLNHPQAMQKLQTEIDDTVGVHNRLINEHDIPNLPYLKCVVNETLRLYPPAPFLLPHSSSEDCTVKGYRVPKGTTLMVNVWAMQRDPQLWEQADEFLPERFESSARPVAEEGCKYAPFGMGRRSCPGAGLGMGLVSLALGSLVQCFEWEKKEKVGGEDMSADFGIALSKKMALEAKCVPRCDVVKLILSNV</sequence>
<keyword evidence="6 8" id="KW-0503">Monooxygenase</keyword>
<dbReference type="InterPro" id="IPR002401">
    <property type="entry name" value="Cyt_P450_E_grp-I"/>
</dbReference>